<evidence type="ECO:0000256" key="3">
    <source>
        <dbReference type="SAM" id="SignalP"/>
    </source>
</evidence>
<evidence type="ECO:0000256" key="1">
    <source>
        <dbReference type="SAM" id="MobiDB-lite"/>
    </source>
</evidence>
<feature type="compositionally biased region" description="Polar residues" evidence="1">
    <location>
        <begin position="199"/>
        <end position="209"/>
    </location>
</feature>
<keyword evidence="3" id="KW-0732">Signal</keyword>
<keyword evidence="4" id="KW-1185">Reference proteome</keyword>
<feature type="compositionally biased region" description="Low complexity" evidence="1">
    <location>
        <begin position="185"/>
        <end position="194"/>
    </location>
</feature>
<feature type="compositionally biased region" description="Basic and acidic residues" evidence="1">
    <location>
        <begin position="307"/>
        <end position="316"/>
    </location>
</feature>
<protein>
    <submittedName>
        <fullName evidence="5">Uncharacterized protein</fullName>
    </submittedName>
</protein>
<keyword evidence="2" id="KW-0812">Transmembrane</keyword>
<organism evidence="4 5">
    <name type="scientific">Panagrolaimus davidi</name>
    <dbReference type="NCBI Taxonomy" id="227884"/>
    <lineage>
        <taxon>Eukaryota</taxon>
        <taxon>Metazoa</taxon>
        <taxon>Ecdysozoa</taxon>
        <taxon>Nematoda</taxon>
        <taxon>Chromadorea</taxon>
        <taxon>Rhabditida</taxon>
        <taxon>Tylenchina</taxon>
        <taxon>Panagrolaimomorpha</taxon>
        <taxon>Panagrolaimoidea</taxon>
        <taxon>Panagrolaimidae</taxon>
        <taxon>Panagrolaimus</taxon>
    </lineage>
</organism>
<evidence type="ECO:0000313" key="5">
    <source>
        <dbReference type="WBParaSite" id="PDA_v2.g11923.t1"/>
    </source>
</evidence>
<feature type="compositionally biased region" description="Polar residues" evidence="1">
    <location>
        <begin position="291"/>
        <end position="306"/>
    </location>
</feature>
<accession>A0A914P282</accession>
<proteinExistence type="predicted"/>
<feature type="transmembrane region" description="Helical" evidence="2">
    <location>
        <begin position="221"/>
        <end position="246"/>
    </location>
</feature>
<feature type="region of interest" description="Disordered" evidence="1">
    <location>
        <begin position="185"/>
        <end position="209"/>
    </location>
</feature>
<evidence type="ECO:0000313" key="4">
    <source>
        <dbReference type="Proteomes" id="UP000887578"/>
    </source>
</evidence>
<dbReference type="AlphaFoldDB" id="A0A914P282"/>
<evidence type="ECO:0000256" key="2">
    <source>
        <dbReference type="SAM" id="Phobius"/>
    </source>
</evidence>
<reference evidence="5" key="1">
    <citation type="submission" date="2022-11" db="UniProtKB">
        <authorList>
            <consortium name="WormBaseParasite"/>
        </authorList>
    </citation>
    <scope>IDENTIFICATION</scope>
</reference>
<dbReference type="Proteomes" id="UP000887578">
    <property type="component" value="Unplaced"/>
</dbReference>
<feature type="signal peptide" evidence="3">
    <location>
        <begin position="1"/>
        <end position="19"/>
    </location>
</feature>
<dbReference type="WBParaSite" id="PDA_v2.g11923.t1">
    <property type="protein sequence ID" value="PDA_v2.g11923.t1"/>
    <property type="gene ID" value="PDA_v2.g11923"/>
</dbReference>
<keyword evidence="2" id="KW-0472">Membrane</keyword>
<name>A0A914P282_9BILA</name>
<feature type="region of interest" description="Disordered" evidence="1">
    <location>
        <begin position="256"/>
        <end position="329"/>
    </location>
</feature>
<keyword evidence="2" id="KW-1133">Transmembrane helix</keyword>
<feature type="chain" id="PRO_5037617213" evidence="3">
    <location>
        <begin position="20"/>
        <end position="329"/>
    </location>
</feature>
<sequence length="329" mass="35648">MKLSVSFLLFVAVIQFGSSNVLSKRGIPELLLSDATAVQNGSDVIMLKPGPLYVILTDGNELVFEVCSMKCTADFLACYESDPSGFQNVLDSCDTKCGFYITDLGNEISFMKPFSPNFPGIVKSDQCFDVKMKNGTTSVLSSDGEIAKTTTCAPKIKNGMVKLNIVNATSECSVMIKNAIIKPETTTAPPSTTTLGELDQTSSGKNAASTDESGSFFADNWWIFLILGIVLIAIGIGIGVGVFCYLRRKKNAQKSVHVRRRKLQGSKSPVVLHPSTENQKGGNESAVRPNSLYNQSSILSRKSLLQSKKDEPKKEEIEETDLTSMKPTA</sequence>